<feature type="transmembrane region" description="Helical" evidence="7">
    <location>
        <begin position="328"/>
        <end position="357"/>
    </location>
</feature>
<feature type="transmembrane region" description="Helical" evidence="7">
    <location>
        <begin position="377"/>
        <end position="399"/>
    </location>
</feature>
<dbReference type="Pfam" id="PF02687">
    <property type="entry name" value="FtsX"/>
    <property type="match status" value="1"/>
</dbReference>
<sequence>MIDIDKWTEIYGTIKRHKLRTGLTAFGVFWGIFMLVLLLGAGKGLENGVMRDFDVAKNAVFVWTQRTSIPYMGLKAGRFVQLTSDDVAAIKANVPEVDIVAPSNQLNGDFTVIRGTKNSSFTVNGEAPEVLRVVPIKVPEGRFLNDKDVNERRKVAVIGPRVVELLFDKDEDPLGQYINIKGNYFLVVGTFSTSSSDEQGQQDAQVIYIPHTTLQQTFNQPNRVGSLGLIPKPGVPAKVVEDKVKTLLMKRHQVAPDDVKAFGSANVEEEFKDVQGLFTGIAGFSWLVSIGTIFAGIIGVGNIMLIVVKERTKELGIRKALGATPWSIITLIIQESIVITGFAGYVGLLAGTGMIAFIDYMMTKLNVQAGFFGNPEINVSIAVTAVVVLVAAGTLAGLIPATKAARVNPVVALKDE</sequence>
<evidence type="ECO:0000259" key="9">
    <source>
        <dbReference type="Pfam" id="PF12704"/>
    </source>
</evidence>
<dbReference type="InterPro" id="IPR025857">
    <property type="entry name" value="MacB_PCD"/>
</dbReference>
<evidence type="ECO:0000313" key="11">
    <source>
        <dbReference type="Proteomes" id="UP001597369"/>
    </source>
</evidence>
<gene>
    <name evidence="10" type="ORF">ACFSKU_09845</name>
</gene>
<keyword evidence="5 7" id="KW-0472">Membrane</keyword>
<evidence type="ECO:0000313" key="10">
    <source>
        <dbReference type="EMBL" id="MFD2067184.1"/>
    </source>
</evidence>
<protein>
    <submittedName>
        <fullName evidence="10">ABC transporter permease</fullName>
    </submittedName>
</protein>
<accession>A0ABW4WXP2</accession>
<comment type="subcellular location">
    <subcellularLocation>
        <location evidence="1">Cell membrane</location>
        <topology evidence="1">Multi-pass membrane protein</topology>
    </subcellularLocation>
</comment>
<dbReference type="Proteomes" id="UP001597369">
    <property type="component" value="Unassembled WGS sequence"/>
</dbReference>
<name>A0ABW4WXP2_9BACT</name>
<dbReference type="EMBL" id="JBHUHV010000029">
    <property type="protein sequence ID" value="MFD2067184.1"/>
    <property type="molecule type" value="Genomic_DNA"/>
</dbReference>
<comment type="similarity">
    <text evidence="6">Belongs to the ABC-4 integral membrane protein family.</text>
</comment>
<dbReference type="Pfam" id="PF12704">
    <property type="entry name" value="MacB_PCD"/>
    <property type="match status" value="1"/>
</dbReference>
<feature type="domain" description="ABC3 transporter permease C-terminal" evidence="8">
    <location>
        <begin position="287"/>
        <end position="409"/>
    </location>
</feature>
<feature type="domain" description="MacB-like periplasmic core" evidence="9">
    <location>
        <begin position="21"/>
        <end position="246"/>
    </location>
</feature>
<keyword evidence="2" id="KW-1003">Cell membrane</keyword>
<evidence type="ECO:0000256" key="3">
    <source>
        <dbReference type="ARBA" id="ARBA00022692"/>
    </source>
</evidence>
<comment type="caution">
    <text evidence="10">The sequence shown here is derived from an EMBL/GenBank/DDBJ whole genome shotgun (WGS) entry which is preliminary data.</text>
</comment>
<dbReference type="PANTHER" id="PTHR30572">
    <property type="entry name" value="MEMBRANE COMPONENT OF TRANSPORTER-RELATED"/>
    <property type="match status" value="1"/>
</dbReference>
<dbReference type="InterPro" id="IPR050250">
    <property type="entry name" value="Macrolide_Exporter_MacB"/>
</dbReference>
<keyword evidence="4 7" id="KW-1133">Transmembrane helix</keyword>
<evidence type="ECO:0000256" key="2">
    <source>
        <dbReference type="ARBA" id="ARBA00022475"/>
    </source>
</evidence>
<reference evidence="11" key="1">
    <citation type="journal article" date="2019" name="Int. J. Syst. Evol. Microbiol.">
        <title>The Global Catalogue of Microorganisms (GCM) 10K type strain sequencing project: providing services to taxonomists for standard genome sequencing and annotation.</title>
        <authorList>
            <consortium name="The Broad Institute Genomics Platform"/>
            <consortium name="The Broad Institute Genome Sequencing Center for Infectious Disease"/>
            <person name="Wu L."/>
            <person name="Ma J."/>
        </authorList>
    </citation>
    <scope>NUCLEOTIDE SEQUENCE [LARGE SCALE GENOMIC DNA]</scope>
    <source>
        <strain evidence="11">JCM 16545</strain>
    </source>
</reference>
<feature type="transmembrane region" description="Helical" evidence="7">
    <location>
        <begin position="284"/>
        <end position="308"/>
    </location>
</feature>
<dbReference type="PANTHER" id="PTHR30572:SF4">
    <property type="entry name" value="ABC TRANSPORTER PERMEASE YTRF"/>
    <property type="match status" value="1"/>
</dbReference>
<evidence type="ECO:0000256" key="1">
    <source>
        <dbReference type="ARBA" id="ARBA00004651"/>
    </source>
</evidence>
<feature type="transmembrane region" description="Helical" evidence="7">
    <location>
        <begin position="21"/>
        <end position="41"/>
    </location>
</feature>
<evidence type="ECO:0000256" key="6">
    <source>
        <dbReference type="ARBA" id="ARBA00038076"/>
    </source>
</evidence>
<proteinExistence type="inferred from homology"/>
<evidence type="ECO:0000256" key="5">
    <source>
        <dbReference type="ARBA" id="ARBA00023136"/>
    </source>
</evidence>
<evidence type="ECO:0000256" key="4">
    <source>
        <dbReference type="ARBA" id="ARBA00022989"/>
    </source>
</evidence>
<dbReference type="InterPro" id="IPR003838">
    <property type="entry name" value="ABC3_permease_C"/>
</dbReference>
<organism evidence="10 11">
    <name type="scientific">Pontibacter silvestris</name>
    <dbReference type="NCBI Taxonomy" id="2305183"/>
    <lineage>
        <taxon>Bacteria</taxon>
        <taxon>Pseudomonadati</taxon>
        <taxon>Bacteroidota</taxon>
        <taxon>Cytophagia</taxon>
        <taxon>Cytophagales</taxon>
        <taxon>Hymenobacteraceae</taxon>
        <taxon>Pontibacter</taxon>
    </lineage>
</organism>
<keyword evidence="3 7" id="KW-0812">Transmembrane</keyword>
<evidence type="ECO:0000259" key="8">
    <source>
        <dbReference type="Pfam" id="PF02687"/>
    </source>
</evidence>
<dbReference type="RefSeq" id="WP_229961015.1">
    <property type="nucleotide sequence ID" value="NZ_JAJJWI010000009.1"/>
</dbReference>
<evidence type="ECO:0000256" key="7">
    <source>
        <dbReference type="SAM" id="Phobius"/>
    </source>
</evidence>
<keyword evidence="11" id="KW-1185">Reference proteome</keyword>